<comment type="similarity">
    <text evidence="1 2">Belongs to the CDC123 family.</text>
</comment>
<reference evidence="4 5" key="1">
    <citation type="submission" date="2016-01" db="EMBL/GenBank/DDBJ databases">
        <title>Genome sequence of the yeast Holleya sinecauda.</title>
        <authorList>
            <person name="Dietrich F.S."/>
        </authorList>
    </citation>
    <scope>NUCLEOTIDE SEQUENCE [LARGE SCALE GENOMIC DNA]</scope>
    <source>
        <strain evidence="4 5">ATCC 58844</strain>
    </source>
</reference>
<keyword evidence="5" id="KW-1185">Reference proteome</keyword>
<evidence type="ECO:0000313" key="5">
    <source>
        <dbReference type="Proteomes" id="UP000243052"/>
    </source>
</evidence>
<dbReference type="OrthoDB" id="360540at2759"/>
<dbReference type="PIRSF" id="PIRSF007807">
    <property type="entry name" value="Cdc123"/>
    <property type="match status" value="1"/>
</dbReference>
<comment type="subcellular location">
    <subcellularLocation>
        <location evidence="2">Cytoplasm</location>
    </subcellularLocation>
</comment>
<proteinExistence type="inferred from homology"/>
<sequence>MDEDFARLTEIPVSKEHIKNCAFSAWYDKFKGHTPRAVIIKPLPAIFIQYLEQDGIRLVGKDCEDSSFQKLERSLENDYSDWEDAEDGETSSIDDEEAEKPILPKVDFPELHKELSEVFNRFSAVTPKLNWSSPKDATWIIPNGTMKCKEANDIYLLLNASNYVMHDLQHAFSECKDLDDSADVEYELVLREWFDINPALEFRVFVRDGNIIGISQRDLNYYDFLAPLKKTLKAKIEEFLYHEVLEKFPDDCFVADIYIPRPFTKVWLIDINPFGRKTDPLMFSWTELVTSYEEDDSYDFRLITEHNIGRFASKEHSENQVPTDIVEASLDPDTLRELTSKWKELLSMQQNEEVDQ</sequence>
<evidence type="ECO:0000256" key="1">
    <source>
        <dbReference type="ARBA" id="ARBA00011047"/>
    </source>
</evidence>
<keyword evidence="2" id="KW-0143">Chaperone</keyword>
<evidence type="ECO:0000313" key="4">
    <source>
        <dbReference type="EMBL" id="AMD20497.1"/>
    </source>
</evidence>
<dbReference type="PANTHER" id="PTHR15323">
    <property type="entry name" value="D123 PROTEIN"/>
    <property type="match status" value="1"/>
</dbReference>
<dbReference type="Proteomes" id="UP000243052">
    <property type="component" value="Chromosome iv"/>
</dbReference>
<dbReference type="EMBL" id="CP014244">
    <property type="protein sequence ID" value="AMD20497.1"/>
    <property type="molecule type" value="Genomic_DNA"/>
</dbReference>
<dbReference type="GO" id="GO:0046872">
    <property type="term" value="F:metal ion binding"/>
    <property type="evidence" value="ECO:0007669"/>
    <property type="project" value="UniProtKB-KW"/>
</dbReference>
<dbReference type="GO" id="GO:0005524">
    <property type="term" value="F:ATP binding"/>
    <property type="evidence" value="ECO:0007669"/>
    <property type="project" value="UniProtKB-KW"/>
</dbReference>
<keyword evidence="2" id="KW-0460">Magnesium</keyword>
<evidence type="ECO:0000256" key="3">
    <source>
        <dbReference type="SAM" id="MobiDB-lite"/>
    </source>
</evidence>
<keyword evidence="2" id="KW-0479">Metal-binding</keyword>
<dbReference type="GO" id="GO:0005737">
    <property type="term" value="C:cytoplasm"/>
    <property type="evidence" value="ECO:0007669"/>
    <property type="project" value="UniProtKB-SubCell"/>
</dbReference>
<dbReference type="PANTHER" id="PTHR15323:SF6">
    <property type="entry name" value="CELL DIVISION CYCLE PROTEIN 123 HOMOLOG"/>
    <property type="match status" value="1"/>
</dbReference>
<dbReference type="Pfam" id="PF07065">
    <property type="entry name" value="D123"/>
    <property type="match status" value="1"/>
</dbReference>
<dbReference type="InterPro" id="IPR009772">
    <property type="entry name" value="CDC123"/>
</dbReference>
<dbReference type="STRING" id="45286.A0A0X8HS44"/>
<accession>A0A0X8HS44</accession>
<dbReference type="GeneID" id="28723743"/>
<organism evidence="4 5">
    <name type="scientific">Eremothecium sinecaudum</name>
    <dbReference type="NCBI Taxonomy" id="45286"/>
    <lineage>
        <taxon>Eukaryota</taxon>
        <taxon>Fungi</taxon>
        <taxon>Dikarya</taxon>
        <taxon>Ascomycota</taxon>
        <taxon>Saccharomycotina</taxon>
        <taxon>Saccharomycetes</taxon>
        <taxon>Saccharomycetales</taxon>
        <taxon>Saccharomycetaceae</taxon>
        <taxon>Eremothecium</taxon>
    </lineage>
</organism>
<protein>
    <recommendedName>
        <fullName evidence="2">Translation initiation factor eIF2 assembly protein</fullName>
    </recommendedName>
</protein>
<dbReference type="AlphaFoldDB" id="A0A0X8HS44"/>
<gene>
    <name evidence="4" type="ORF">AW171_hschr42390</name>
</gene>
<evidence type="ECO:0000256" key="2">
    <source>
        <dbReference type="PIRNR" id="PIRNR007807"/>
    </source>
</evidence>
<feature type="region of interest" description="Disordered" evidence="3">
    <location>
        <begin position="79"/>
        <end position="99"/>
    </location>
</feature>
<feature type="compositionally biased region" description="Acidic residues" evidence="3">
    <location>
        <begin position="79"/>
        <end position="98"/>
    </location>
</feature>
<keyword evidence="2" id="KW-0547">Nucleotide-binding</keyword>
<keyword evidence="2" id="KW-0067">ATP-binding</keyword>
<dbReference type="RefSeq" id="XP_017987493.1">
    <property type="nucleotide sequence ID" value="XM_018131929.1"/>
</dbReference>
<name>A0A0X8HS44_9SACH</name>
<keyword evidence="2" id="KW-0963">Cytoplasm</keyword>